<keyword evidence="2" id="KW-1185">Reference proteome</keyword>
<comment type="caution">
    <text evidence="1">The sequence shown here is derived from an EMBL/GenBank/DDBJ whole genome shotgun (WGS) entry which is preliminary data.</text>
</comment>
<protein>
    <submittedName>
        <fullName evidence="1">Uncharacterized protein</fullName>
    </submittedName>
</protein>
<sequence>MVILLDDIAVNSQGKCIFSLKMIMQLDINIEHISNKKGEIGLIKQKTEVLFWFFHSQ</sequence>
<organism evidence="1 2">
    <name type="scientific">Obesumbacterium proteus ATCC 12841</name>
    <dbReference type="NCBI Taxonomy" id="1354268"/>
    <lineage>
        <taxon>Bacteria</taxon>
        <taxon>Pseudomonadati</taxon>
        <taxon>Pseudomonadota</taxon>
        <taxon>Gammaproteobacteria</taxon>
        <taxon>Enterobacterales</taxon>
        <taxon>Hafniaceae</taxon>
        <taxon>Obesumbacterium</taxon>
    </lineage>
</organism>
<proteinExistence type="predicted"/>
<accession>A0AA91IRR6</accession>
<evidence type="ECO:0000313" key="1">
    <source>
        <dbReference type="EMBL" id="OAT60896.1"/>
    </source>
</evidence>
<gene>
    <name evidence="1" type="ORF">M993_00370</name>
</gene>
<dbReference type="Proteomes" id="UP000078431">
    <property type="component" value="Unassembled WGS sequence"/>
</dbReference>
<evidence type="ECO:0000313" key="2">
    <source>
        <dbReference type="Proteomes" id="UP000078431"/>
    </source>
</evidence>
<reference evidence="1 2" key="1">
    <citation type="submission" date="2016-04" db="EMBL/GenBank/DDBJ databases">
        <title>ATOL: Assembling a taxonomically balanced genome-scale reconstruction of the evolutionary history of the Enterobacteriaceae.</title>
        <authorList>
            <person name="Plunkett G.III."/>
            <person name="Neeno-Eckwall E.C."/>
            <person name="Glasner J.D."/>
            <person name="Perna N.T."/>
        </authorList>
    </citation>
    <scope>NUCLEOTIDE SEQUENCE [LARGE SCALE GENOMIC DNA]</scope>
    <source>
        <strain evidence="1 2">ATCC 12841</strain>
    </source>
</reference>
<dbReference type="EMBL" id="LXEX01000005">
    <property type="protein sequence ID" value="OAT60896.1"/>
    <property type="molecule type" value="Genomic_DNA"/>
</dbReference>
<dbReference type="AlphaFoldDB" id="A0AA91IRR6"/>
<name>A0AA91IRR6_9GAMM</name>